<dbReference type="InterPro" id="IPR001036">
    <property type="entry name" value="Acrflvin-R"/>
</dbReference>
<dbReference type="PANTHER" id="PTHR32063">
    <property type="match status" value="1"/>
</dbReference>
<keyword evidence="3" id="KW-1185">Reference proteome</keyword>
<dbReference type="Pfam" id="PF00873">
    <property type="entry name" value="ACR_tran"/>
    <property type="match status" value="1"/>
</dbReference>
<feature type="transmembrane region" description="Helical" evidence="1">
    <location>
        <begin position="20"/>
        <end position="38"/>
    </location>
</feature>
<keyword evidence="1" id="KW-1133">Transmembrane helix</keyword>
<dbReference type="Gene3D" id="1.20.1640.10">
    <property type="entry name" value="Multidrug efflux transporter AcrB transmembrane domain"/>
    <property type="match status" value="2"/>
</dbReference>
<evidence type="ECO:0000313" key="2">
    <source>
        <dbReference type="EMBL" id="MBF2735570.1"/>
    </source>
</evidence>
<dbReference type="Proteomes" id="UP000604381">
    <property type="component" value="Unassembled WGS sequence"/>
</dbReference>
<dbReference type="Gene3D" id="3.30.70.1320">
    <property type="entry name" value="Multidrug efflux transporter AcrB pore domain like"/>
    <property type="match status" value="1"/>
</dbReference>
<dbReference type="SUPFAM" id="SSF82714">
    <property type="entry name" value="Multidrug efflux transporter AcrB TolC docking domain, DN and DC subdomains"/>
    <property type="match status" value="2"/>
</dbReference>
<sequence>MLGIGGLITAFTRHRVSADVLMLVFLLSGVYAMTQLPVRFFPPFETNTIVTVVVLPNSTPADVEESVVVPLENALRNVPDYTKIFSYSRESSGTVILEFPDSVDLSKALEDVKAEVERVSLPEDAEAPESWIAEFEIKVANMTVVGTHPAELRKLTRALENDLNAQGLGKVTVEGIPAEEILVLVDQEKMIEMGLSIAQVGAAVAAQNRNASVGSVAGLGNERKIRSDAKTSDINALYDLPVTASAQGDIVYLREIATIEQRPAKNQIELLYNGRPAASLVLQAEGNRNIIDIAEDLQAWADRQRAALPASVQLVAHDEEWRNVQSRLSLLVENGMMGMALVICILFLFLSRQIAFWVAAGIPVAMFATLFVFHQFGGTINMISMFALIMAVGIIVDDAIVVGENAQHRLSHGAPPMRAVTGAAKTMFTPVFASSFTTVSAFMPLFIVTGPVGAIIFDIPLIIVCILIAALLECFLVLPGHLYRSFAKRATYSPGPLRASLDNGFRYFRERIFRPASRFSVNNAMATATACLVMMFLAIGLLANGFVPYRFFPGAEGNKFFANVEFASGTPRATVAAYVDELLAHLEDADAALHPDERLVAHAIAKLGYGGENSPNRDSSAQLVIELVDAEFRELSVNDYVEALQERAQVVPGITKLEIRGEEGGPPGKDIEIRLAAQEVSQIKPAAQRLKDAMATSPGLQAIADDTPYGKEEVIFSLTPLGRSLNVDIQDVADQLRFALSGYEAQSFTEGVDEIDLRVLMAGHDSDNIFATMYLRLDSGEYVPMRDIVTWRTEQGFETILHQFGQPAIVVSADLADDAPTTVGAVLAELEATVLEDLYAAEGITYSFEGSTRDEQQTAQEMMTGMVLALVLIYIILTWVFNSWSLPIAIMITMPLGVIGTILGHWAMGVTMSILSFFGMFTLMGIIVNNSIVLVDCFKGLGVENLDARRYNEAIVEASCLRLRAVLLTTLTTVGGLTPLMFETSVQAQFLLPMAISICFGLGFATVLILFFMPACLALHGAWARGWRRLDGFTSRLGRRRRPAAPEPAQEGA</sequence>
<dbReference type="AlphaFoldDB" id="A0A930UCU2"/>
<dbReference type="Gene3D" id="3.30.2090.10">
    <property type="entry name" value="Multidrug efflux transporter AcrB TolC docking domain, DN and DC subdomains"/>
    <property type="match status" value="2"/>
</dbReference>
<dbReference type="PANTHER" id="PTHR32063:SF33">
    <property type="entry name" value="RND SUPERFAMILY EFFLUX PUMP PERMEASE COMPONENT"/>
    <property type="match status" value="1"/>
</dbReference>
<evidence type="ECO:0000313" key="3">
    <source>
        <dbReference type="Proteomes" id="UP000604381"/>
    </source>
</evidence>
<feature type="transmembrane region" description="Helical" evidence="1">
    <location>
        <begin position="519"/>
        <end position="543"/>
    </location>
</feature>
<dbReference type="Gene3D" id="3.30.70.1430">
    <property type="entry name" value="Multidrug efflux transporter AcrB pore domain"/>
    <property type="match status" value="2"/>
</dbReference>
<dbReference type="Gene3D" id="3.30.70.1440">
    <property type="entry name" value="Multidrug efflux transporter AcrB pore domain"/>
    <property type="match status" value="1"/>
</dbReference>
<feature type="transmembrane region" description="Helical" evidence="1">
    <location>
        <begin position="356"/>
        <end position="376"/>
    </location>
</feature>
<dbReference type="GO" id="GO:0042910">
    <property type="term" value="F:xenobiotic transmembrane transporter activity"/>
    <property type="evidence" value="ECO:0007669"/>
    <property type="project" value="TreeGrafter"/>
</dbReference>
<dbReference type="SUPFAM" id="SSF82693">
    <property type="entry name" value="Multidrug efflux transporter AcrB pore domain, PN1, PN2, PC1 and PC2 subdomains"/>
    <property type="match status" value="1"/>
</dbReference>
<dbReference type="PRINTS" id="PR00702">
    <property type="entry name" value="ACRIFLAVINRP"/>
</dbReference>
<feature type="transmembrane region" description="Helical" evidence="1">
    <location>
        <begin position="961"/>
        <end position="982"/>
    </location>
</feature>
<keyword evidence="1" id="KW-0812">Transmembrane</keyword>
<dbReference type="GO" id="GO:0005886">
    <property type="term" value="C:plasma membrane"/>
    <property type="evidence" value="ECO:0007669"/>
    <property type="project" value="TreeGrafter"/>
</dbReference>
<keyword evidence="1" id="KW-0472">Membrane</keyword>
<evidence type="ECO:0000256" key="1">
    <source>
        <dbReference type="SAM" id="Phobius"/>
    </source>
</evidence>
<dbReference type="InterPro" id="IPR027463">
    <property type="entry name" value="AcrB_DN_DC_subdom"/>
</dbReference>
<feature type="transmembrane region" description="Helical" evidence="1">
    <location>
        <begin position="994"/>
        <end position="1019"/>
    </location>
</feature>
<feature type="transmembrane region" description="Helical" evidence="1">
    <location>
        <begin position="914"/>
        <end position="941"/>
    </location>
</feature>
<dbReference type="SUPFAM" id="SSF82866">
    <property type="entry name" value="Multidrug efflux transporter AcrB transmembrane domain"/>
    <property type="match status" value="2"/>
</dbReference>
<feature type="transmembrane region" description="Helical" evidence="1">
    <location>
        <begin position="862"/>
        <end position="881"/>
    </location>
</feature>
<dbReference type="EMBL" id="JADHEI010000044">
    <property type="protein sequence ID" value="MBF2735570.1"/>
    <property type="molecule type" value="Genomic_DNA"/>
</dbReference>
<gene>
    <name evidence="2" type="ORF">ISN26_05785</name>
</gene>
<feature type="transmembrane region" description="Helical" evidence="1">
    <location>
        <begin position="328"/>
        <end position="349"/>
    </location>
</feature>
<accession>A0A930UCU2</accession>
<feature type="transmembrane region" description="Helical" evidence="1">
    <location>
        <begin position="382"/>
        <end position="406"/>
    </location>
</feature>
<proteinExistence type="predicted"/>
<protein>
    <submittedName>
        <fullName evidence="2">Efflux RND transporter permease subunit</fullName>
    </submittedName>
</protein>
<reference evidence="2" key="1">
    <citation type="submission" date="2020-10" db="EMBL/GenBank/DDBJ databases">
        <title>An improved Amphimedon queenslandica hologenome assembly reveals how three proteobacterial symbionts can extend the metabolic phenotypic of their marine sponge host.</title>
        <authorList>
            <person name="Degnan B."/>
            <person name="Degnan S."/>
            <person name="Xiang X."/>
        </authorList>
    </citation>
    <scope>NUCLEOTIDE SEQUENCE</scope>
    <source>
        <strain evidence="2">AqS2</strain>
    </source>
</reference>
<organism evidence="2 3">
    <name type="scientific">Candidatus Amphirhobacter heronislandensis</name>
    <dbReference type="NCBI Taxonomy" id="1732024"/>
    <lineage>
        <taxon>Bacteria</taxon>
        <taxon>Pseudomonadati</taxon>
        <taxon>Pseudomonadota</taxon>
        <taxon>Gammaproteobacteria</taxon>
        <taxon>Candidatus Tethybacterales</taxon>
        <taxon>Candidatus Tethybacteraceae</taxon>
        <taxon>Candidatus Amphirhobacter</taxon>
    </lineage>
</organism>
<feature type="transmembrane region" description="Helical" evidence="1">
    <location>
        <begin position="427"/>
        <end position="448"/>
    </location>
</feature>
<name>A0A930UCU2_9GAMM</name>
<feature type="transmembrane region" description="Helical" evidence="1">
    <location>
        <begin position="454"/>
        <end position="478"/>
    </location>
</feature>
<comment type="caution">
    <text evidence="2">The sequence shown here is derived from an EMBL/GenBank/DDBJ whole genome shotgun (WGS) entry which is preliminary data.</text>
</comment>